<accession>A0A2J8JTI0</accession>
<dbReference type="Pfam" id="PF15749">
    <property type="entry name" value="MRNIP"/>
    <property type="match status" value="1"/>
</dbReference>
<dbReference type="Proteomes" id="UP000236370">
    <property type="component" value="Unassembled WGS sequence"/>
</dbReference>
<sequence length="94" mass="10895">MASLQRSRVLRCCSCRLFQAHQVKKSVKWTCKACGEKQSFLRSSPDMELLLPSFLFLQEVKWMEQNLERLFSQILCSKSIESHSKPTGRAESQL</sequence>
<dbReference type="InterPro" id="IPR032739">
    <property type="entry name" value="MRNIP"/>
</dbReference>
<proteinExistence type="predicted"/>
<dbReference type="EMBL" id="NBAG03000426">
    <property type="protein sequence ID" value="PNI26069.1"/>
    <property type="molecule type" value="Genomic_DNA"/>
</dbReference>
<evidence type="ECO:0000313" key="3">
    <source>
        <dbReference type="Proteomes" id="UP000236370"/>
    </source>
</evidence>
<evidence type="ECO:0000259" key="1">
    <source>
        <dbReference type="Pfam" id="PF15749"/>
    </source>
</evidence>
<protein>
    <submittedName>
        <fullName evidence="2">MRNIP isoform 6</fullName>
    </submittedName>
</protein>
<reference evidence="2 3" key="1">
    <citation type="submission" date="2017-12" db="EMBL/GenBank/DDBJ databases">
        <title>High-resolution comparative analysis of great ape genomes.</title>
        <authorList>
            <person name="Pollen A."/>
            <person name="Hastie A."/>
            <person name="Hormozdiari F."/>
            <person name="Dougherty M."/>
            <person name="Liu R."/>
            <person name="Chaisson M."/>
            <person name="Hoppe E."/>
            <person name="Hill C."/>
            <person name="Pang A."/>
            <person name="Hillier L."/>
            <person name="Baker C."/>
            <person name="Armstrong J."/>
            <person name="Shendure J."/>
            <person name="Paten B."/>
            <person name="Wilson R."/>
            <person name="Chao H."/>
            <person name="Schneider V."/>
            <person name="Ventura M."/>
            <person name="Kronenberg Z."/>
            <person name="Murali S."/>
            <person name="Gordon D."/>
            <person name="Cantsilieris S."/>
            <person name="Munson K."/>
            <person name="Nelson B."/>
            <person name="Raja A."/>
            <person name="Underwood J."/>
            <person name="Diekhans M."/>
            <person name="Fiddes I."/>
            <person name="Haussler D."/>
            <person name="Eichler E."/>
        </authorList>
    </citation>
    <scope>NUCLEOTIDE SEQUENCE [LARGE SCALE GENOMIC DNA]</scope>
    <source>
        <strain evidence="2">Yerkes chimp pedigree #C0471</strain>
    </source>
</reference>
<comment type="caution">
    <text evidence="2">The sequence shown here is derived from an EMBL/GenBank/DDBJ whole genome shotgun (WGS) entry which is preliminary data.</text>
</comment>
<evidence type="ECO:0000313" key="2">
    <source>
        <dbReference type="EMBL" id="PNI26069.1"/>
    </source>
</evidence>
<gene>
    <name evidence="2" type="ORF">CK820_G0044495</name>
</gene>
<name>A0A2J8JTI0_PANTR</name>
<dbReference type="AlphaFoldDB" id="A0A2J8JTI0"/>
<organism evidence="2 3">
    <name type="scientific">Pan troglodytes</name>
    <name type="common">Chimpanzee</name>
    <dbReference type="NCBI Taxonomy" id="9598"/>
    <lineage>
        <taxon>Eukaryota</taxon>
        <taxon>Metazoa</taxon>
        <taxon>Chordata</taxon>
        <taxon>Craniata</taxon>
        <taxon>Vertebrata</taxon>
        <taxon>Euteleostomi</taxon>
        <taxon>Mammalia</taxon>
        <taxon>Eutheria</taxon>
        <taxon>Euarchontoglires</taxon>
        <taxon>Primates</taxon>
        <taxon>Haplorrhini</taxon>
        <taxon>Catarrhini</taxon>
        <taxon>Hominidae</taxon>
        <taxon>Pan</taxon>
    </lineage>
</organism>
<feature type="domain" description="MRN complex-interacting protein N-terminal" evidence="1">
    <location>
        <begin position="9"/>
        <end position="42"/>
    </location>
</feature>
<dbReference type="PANTHER" id="PTHR15863:SF2">
    <property type="entry name" value="MRN COMPLEX-INTERACTING PROTEIN"/>
    <property type="match status" value="1"/>
</dbReference>
<dbReference type="PANTHER" id="PTHR15863">
    <property type="entry name" value="MRN COMPLEX-INTERACTING PROTEIN"/>
    <property type="match status" value="1"/>
</dbReference>
<dbReference type="InterPro" id="IPR049472">
    <property type="entry name" value="MRNIP_N"/>
</dbReference>